<evidence type="ECO:0000256" key="2">
    <source>
        <dbReference type="ARBA" id="ARBA00008834"/>
    </source>
</evidence>
<keyword evidence="6 8" id="KW-0326">Glycosidase</keyword>
<comment type="caution">
    <text evidence="9">The sequence shown here is derived from an EMBL/GenBank/DDBJ whole genome shotgun (WGS) entry which is preliminary data.</text>
</comment>
<keyword evidence="4" id="KW-0964">Secreted</keyword>
<reference evidence="9 10" key="1">
    <citation type="journal article" date="2016" name="DNA Res.">
        <title>The draft genome of MD-2 pineapple using hybrid error correction of long reads.</title>
        <authorList>
            <person name="Redwan R.M."/>
            <person name="Saidin A."/>
            <person name="Kumar S.V."/>
        </authorList>
    </citation>
    <scope>NUCLEOTIDE SEQUENCE [LARGE SCALE GENOMIC DNA]</scope>
    <source>
        <strain evidence="10">cv. MD2</strain>
        <tissue evidence="9">Leaf</tissue>
    </source>
</reference>
<name>A0A199UVY6_ANACO</name>
<evidence type="ECO:0000256" key="6">
    <source>
        <dbReference type="ARBA" id="ARBA00023295"/>
    </source>
</evidence>
<keyword evidence="5 8" id="KW-0378">Hydrolase</keyword>
<comment type="subcellular location">
    <subcellularLocation>
        <location evidence="1">Secreted</location>
        <location evidence="1">Cell wall</location>
    </subcellularLocation>
</comment>
<proteinExistence type="inferred from homology"/>
<evidence type="ECO:0000313" key="10">
    <source>
        <dbReference type="Proteomes" id="UP000092600"/>
    </source>
</evidence>
<dbReference type="Proteomes" id="UP000092600">
    <property type="component" value="Unassembled WGS sequence"/>
</dbReference>
<evidence type="ECO:0000256" key="7">
    <source>
        <dbReference type="ARBA" id="ARBA00023316"/>
    </source>
</evidence>
<dbReference type="STRING" id="4615.A0A199UVY6"/>
<dbReference type="Gene3D" id="2.160.20.10">
    <property type="entry name" value="Single-stranded right-handed beta-helix, Pectin lyase-like"/>
    <property type="match status" value="1"/>
</dbReference>
<dbReference type="GO" id="GO:0004650">
    <property type="term" value="F:polygalacturonase activity"/>
    <property type="evidence" value="ECO:0007669"/>
    <property type="project" value="InterPro"/>
</dbReference>
<gene>
    <name evidence="9" type="ORF">ACMD2_24206</name>
</gene>
<evidence type="ECO:0000256" key="1">
    <source>
        <dbReference type="ARBA" id="ARBA00004191"/>
    </source>
</evidence>
<evidence type="ECO:0000256" key="8">
    <source>
        <dbReference type="RuleBase" id="RU361169"/>
    </source>
</evidence>
<dbReference type="Pfam" id="PF00295">
    <property type="entry name" value="Glyco_hydro_28"/>
    <property type="match status" value="2"/>
</dbReference>
<accession>A0A199UVY6</accession>
<dbReference type="EMBL" id="LSRQ01004630">
    <property type="protein sequence ID" value="OAY68977.1"/>
    <property type="molecule type" value="Genomic_DNA"/>
</dbReference>
<comment type="similarity">
    <text evidence="2 8">Belongs to the glycosyl hydrolase 28 family.</text>
</comment>
<organism evidence="9 10">
    <name type="scientific">Ananas comosus</name>
    <name type="common">Pineapple</name>
    <name type="synonym">Ananas ananas</name>
    <dbReference type="NCBI Taxonomy" id="4615"/>
    <lineage>
        <taxon>Eukaryota</taxon>
        <taxon>Viridiplantae</taxon>
        <taxon>Streptophyta</taxon>
        <taxon>Embryophyta</taxon>
        <taxon>Tracheophyta</taxon>
        <taxon>Spermatophyta</taxon>
        <taxon>Magnoliopsida</taxon>
        <taxon>Liliopsida</taxon>
        <taxon>Poales</taxon>
        <taxon>Bromeliaceae</taxon>
        <taxon>Bromelioideae</taxon>
        <taxon>Ananas</taxon>
    </lineage>
</organism>
<dbReference type="AlphaFoldDB" id="A0A199UVY6"/>
<evidence type="ECO:0000256" key="4">
    <source>
        <dbReference type="ARBA" id="ARBA00022525"/>
    </source>
</evidence>
<dbReference type="PANTHER" id="PTHR31375">
    <property type="match status" value="1"/>
</dbReference>
<dbReference type="GO" id="GO:0071555">
    <property type="term" value="P:cell wall organization"/>
    <property type="evidence" value="ECO:0007669"/>
    <property type="project" value="UniProtKB-KW"/>
</dbReference>
<dbReference type="InterPro" id="IPR011050">
    <property type="entry name" value="Pectin_lyase_fold/virulence"/>
</dbReference>
<evidence type="ECO:0000256" key="3">
    <source>
        <dbReference type="ARBA" id="ARBA00022512"/>
    </source>
</evidence>
<protein>
    <submittedName>
        <fullName evidence="9">Polygalacturonase ADPG1</fullName>
    </submittedName>
</protein>
<keyword evidence="3" id="KW-0134">Cell wall</keyword>
<dbReference type="InterPro" id="IPR012334">
    <property type="entry name" value="Pectin_lyas_fold"/>
</dbReference>
<feature type="non-terminal residue" evidence="9">
    <location>
        <position position="1"/>
    </location>
</feature>
<dbReference type="SUPFAM" id="SSF51126">
    <property type="entry name" value="Pectin lyase-like"/>
    <property type="match status" value="1"/>
</dbReference>
<keyword evidence="7" id="KW-0961">Cell wall biogenesis/degradation</keyword>
<evidence type="ECO:0000313" key="9">
    <source>
        <dbReference type="EMBL" id="OAY68977.1"/>
    </source>
</evidence>
<dbReference type="InterPro" id="IPR000743">
    <property type="entry name" value="Glyco_hydro_28"/>
</dbReference>
<evidence type="ECO:0000256" key="5">
    <source>
        <dbReference type="ARBA" id="ARBA00022801"/>
    </source>
</evidence>
<sequence length="299" mass="32398">EITATIGLLFLLGVQLTLGKRIYNVLDFHARGDAKTYDTQAFLNAWEAACGDSAYSTLLVPSKKTFLLSRITFAGPCLNGIHFQLSGNIVAPIRKWTSEQTNLVTFININRLMVDGGGRIDGRGSVWWDCFAENLLAFLGCDNLSVMGISLKDSPSKHMTFYQCRGVRVEGVTVTAPGESPNTDGILVAFSQHVQITSSTIGCGDDCIAVASGSSDVNISKITCGPGHGISIEALGEAARKRRRSGYAKAISFEHINISSVHIPIIIDQYYCPRENCPNKTGAVAISMVQFVDIHGHRR</sequence>
<dbReference type="GO" id="GO:0005975">
    <property type="term" value="P:carbohydrate metabolic process"/>
    <property type="evidence" value="ECO:0007669"/>
    <property type="project" value="InterPro"/>
</dbReference>